<proteinExistence type="predicted"/>
<evidence type="ECO:0000256" key="4">
    <source>
        <dbReference type="ARBA" id="ARBA00023157"/>
    </source>
</evidence>
<reference evidence="8" key="1">
    <citation type="submission" date="2025-08" db="UniProtKB">
        <authorList>
            <consortium name="RefSeq"/>
        </authorList>
    </citation>
    <scope>IDENTIFICATION</scope>
    <source>
        <tissue evidence="8">Whole body</tissue>
    </source>
</reference>
<dbReference type="KEGG" id="ccal:108631771"/>
<dbReference type="AlphaFoldDB" id="A0AAJ7NEJ1"/>
<dbReference type="InterPro" id="IPR001190">
    <property type="entry name" value="SRCR"/>
</dbReference>
<dbReference type="RefSeq" id="XP_017891422.2">
    <property type="nucleotide sequence ID" value="XM_018035933.2"/>
</dbReference>
<evidence type="ECO:0000259" key="6">
    <source>
        <dbReference type="PROSITE" id="PS50287"/>
    </source>
</evidence>
<dbReference type="Proteomes" id="UP000694925">
    <property type="component" value="Unplaced"/>
</dbReference>
<evidence type="ECO:0000256" key="2">
    <source>
        <dbReference type="ARBA" id="ARBA00022801"/>
    </source>
</evidence>
<dbReference type="InterPro" id="IPR002172">
    <property type="entry name" value="LDrepeatLR_classA_rpt"/>
</dbReference>
<dbReference type="PROSITE" id="PS50068">
    <property type="entry name" value="LDLRA_2"/>
    <property type="match status" value="1"/>
</dbReference>
<keyword evidence="7" id="KW-1185">Reference proteome</keyword>
<feature type="domain" description="SRCR" evidence="6">
    <location>
        <begin position="1"/>
        <end position="45"/>
    </location>
</feature>
<dbReference type="PROSITE" id="PS01209">
    <property type="entry name" value="LDLRA_1"/>
    <property type="match status" value="1"/>
</dbReference>
<comment type="caution">
    <text evidence="5">Lacks conserved residue(s) required for the propagation of feature annotation.</text>
</comment>
<evidence type="ECO:0000256" key="5">
    <source>
        <dbReference type="PROSITE-ProRule" id="PRU00196"/>
    </source>
</evidence>
<dbReference type="GeneID" id="108631771"/>
<sequence length="129" mass="14621">MDPSTRFMVDQLKCRGNETSLRECDFDGWGVHNCQPEEAVGVVCKTAVNTCQDGQWKCDDTPKCIPTAFICDEVEDCEDRSDESSKHCDVSKILDSIRNTCLVPLIHLCIFFHITSLYFLRPISIIKSI</sequence>
<evidence type="ECO:0000256" key="3">
    <source>
        <dbReference type="ARBA" id="ARBA00022825"/>
    </source>
</evidence>
<dbReference type="InterPro" id="IPR036772">
    <property type="entry name" value="SRCR-like_dom_sf"/>
</dbReference>
<protein>
    <submittedName>
        <fullName evidence="8">Scavenger receptor cysteine-rich type 1 protein M130-like</fullName>
    </submittedName>
</protein>
<dbReference type="Gene3D" id="3.10.250.10">
    <property type="entry name" value="SRCR-like domain"/>
    <property type="match status" value="1"/>
</dbReference>
<dbReference type="InterPro" id="IPR036055">
    <property type="entry name" value="LDL_receptor-like_sf"/>
</dbReference>
<feature type="non-terminal residue" evidence="8">
    <location>
        <position position="129"/>
    </location>
</feature>
<keyword evidence="1" id="KW-0645">Protease</keyword>
<keyword evidence="2" id="KW-0378">Hydrolase</keyword>
<dbReference type="CDD" id="cd00112">
    <property type="entry name" value="LDLa"/>
    <property type="match status" value="1"/>
</dbReference>
<dbReference type="Pfam" id="PF00057">
    <property type="entry name" value="Ldl_recept_a"/>
    <property type="match status" value="1"/>
</dbReference>
<dbReference type="GO" id="GO:0016020">
    <property type="term" value="C:membrane"/>
    <property type="evidence" value="ECO:0007669"/>
    <property type="project" value="InterPro"/>
</dbReference>
<dbReference type="SUPFAM" id="SSF56487">
    <property type="entry name" value="SRCR-like"/>
    <property type="match status" value="1"/>
</dbReference>
<dbReference type="InterPro" id="IPR023415">
    <property type="entry name" value="LDLR_class-A_CS"/>
</dbReference>
<organism evidence="7 8">
    <name type="scientific">Ceratina calcarata</name>
    <dbReference type="NCBI Taxonomy" id="156304"/>
    <lineage>
        <taxon>Eukaryota</taxon>
        <taxon>Metazoa</taxon>
        <taxon>Ecdysozoa</taxon>
        <taxon>Arthropoda</taxon>
        <taxon>Hexapoda</taxon>
        <taxon>Insecta</taxon>
        <taxon>Pterygota</taxon>
        <taxon>Neoptera</taxon>
        <taxon>Endopterygota</taxon>
        <taxon>Hymenoptera</taxon>
        <taxon>Apocrita</taxon>
        <taxon>Aculeata</taxon>
        <taxon>Apoidea</taxon>
        <taxon>Anthophila</taxon>
        <taxon>Apidae</taxon>
        <taxon>Ceratina</taxon>
        <taxon>Zadontomerus</taxon>
    </lineage>
</organism>
<evidence type="ECO:0000313" key="7">
    <source>
        <dbReference type="Proteomes" id="UP000694925"/>
    </source>
</evidence>
<keyword evidence="4 5" id="KW-1015">Disulfide bond</keyword>
<evidence type="ECO:0000313" key="8">
    <source>
        <dbReference type="RefSeq" id="XP_017891422.2"/>
    </source>
</evidence>
<dbReference type="GO" id="GO:0008236">
    <property type="term" value="F:serine-type peptidase activity"/>
    <property type="evidence" value="ECO:0007669"/>
    <property type="project" value="UniProtKB-KW"/>
</dbReference>
<dbReference type="SUPFAM" id="SSF57424">
    <property type="entry name" value="LDL receptor-like module"/>
    <property type="match status" value="1"/>
</dbReference>
<gene>
    <name evidence="8" type="primary">LOC108631771</name>
</gene>
<dbReference type="Pfam" id="PF00530">
    <property type="entry name" value="SRCR"/>
    <property type="match status" value="1"/>
</dbReference>
<dbReference type="GO" id="GO:0006508">
    <property type="term" value="P:proteolysis"/>
    <property type="evidence" value="ECO:0007669"/>
    <property type="project" value="UniProtKB-KW"/>
</dbReference>
<accession>A0AAJ7NEJ1</accession>
<dbReference type="SMART" id="SM00192">
    <property type="entry name" value="LDLa"/>
    <property type="match status" value="1"/>
</dbReference>
<keyword evidence="3" id="KW-0720">Serine protease</keyword>
<dbReference type="Gene3D" id="4.10.400.10">
    <property type="entry name" value="Low-density Lipoprotein Receptor"/>
    <property type="match status" value="1"/>
</dbReference>
<evidence type="ECO:0000256" key="1">
    <source>
        <dbReference type="ARBA" id="ARBA00022670"/>
    </source>
</evidence>
<dbReference type="PROSITE" id="PS50287">
    <property type="entry name" value="SRCR_2"/>
    <property type="match status" value="1"/>
</dbReference>
<feature type="disulfide bond" evidence="5">
    <location>
        <begin position="14"/>
        <end position="24"/>
    </location>
</feature>
<name>A0AAJ7NEJ1_9HYME</name>